<gene>
    <name evidence="2" type="ORF">ARHIZOSPH14_14890</name>
</gene>
<organism evidence="2 3">
    <name type="scientific">Agromyces rhizosphaerae</name>
    <dbReference type="NCBI Taxonomy" id="88374"/>
    <lineage>
        <taxon>Bacteria</taxon>
        <taxon>Bacillati</taxon>
        <taxon>Actinomycetota</taxon>
        <taxon>Actinomycetes</taxon>
        <taxon>Micrococcales</taxon>
        <taxon>Microbacteriaceae</taxon>
        <taxon>Agromyces</taxon>
    </lineage>
</organism>
<evidence type="ECO:0000313" key="3">
    <source>
        <dbReference type="Proteomes" id="UP001144396"/>
    </source>
</evidence>
<protein>
    <submittedName>
        <fullName evidence="2">Uncharacterized protein</fullName>
    </submittedName>
</protein>
<accession>A0A9W6CXV9</accession>
<name>A0A9W6CXV9_9MICO</name>
<keyword evidence="3" id="KW-1185">Reference proteome</keyword>
<sequence length="82" mass="8595">MSATDSAGEADAPHHHGDRCDWESGQRSIARTIGVPSVRMAWVEPICEEHGRDRVLDRSGLGVDRTPDAAGSALASASGAAR</sequence>
<evidence type="ECO:0000313" key="2">
    <source>
        <dbReference type="EMBL" id="GLI27247.1"/>
    </source>
</evidence>
<dbReference type="Proteomes" id="UP001144396">
    <property type="component" value="Unassembled WGS sequence"/>
</dbReference>
<dbReference type="EMBL" id="BSDP01000001">
    <property type="protein sequence ID" value="GLI27247.1"/>
    <property type="molecule type" value="Genomic_DNA"/>
</dbReference>
<feature type="compositionally biased region" description="Low complexity" evidence="1">
    <location>
        <begin position="69"/>
        <end position="82"/>
    </location>
</feature>
<comment type="caution">
    <text evidence="2">The sequence shown here is derived from an EMBL/GenBank/DDBJ whole genome shotgun (WGS) entry which is preliminary data.</text>
</comment>
<reference evidence="2" key="1">
    <citation type="submission" date="2022-12" db="EMBL/GenBank/DDBJ databases">
        <title>Reference genome sequencing for broad-spectrum identification of bacterial and archaeal isolates by mass spectrometry.</title>
        <authorList>
            <person name="Sekiguchi Y."/>
            <person name="Tourlousse D.M."/>
        </authorList>
    </citation>
    <scope>NUCLEOTIDE SEQUENCE</scope>
    <source>
        <strain evidence="2">14</strain>
    </source>
</reference>
<feature type="compositionally biased region" description="Basic and acidic residues" evidence="1">
    <location>
        <begin position="11"/>
        <end position="24"/>
    </location>
</feature>
<proteinExistence type="predicted"/>
<feature type="region of interest" description="Disordered" evidence="1">
    <location>
        <begin position="1"/>
        <end position="25"/>
    </location>
</feature>
<dbReference type="AlphaFoldDB" id="A0A9W6CXV9"/>
<evidence type="ECO:0000256" key="1">
    <source>
        <dbReference type="SAM" id="MobiDB-lite"/>
    </source>
</evidence>
<feature type="region of interest" description="Disordered" evidence="1">
    <location>
        <begin position="58"/>
        <end position="82"/>
    </location>
</feature>